<organism evidence="1 2">
    <name type="scientific">Chryseobacterium nematophagum</name>
    <dbReference type="NCBI Taxonomy" id="2305228"/>
    <lineage>
        <taxon>Bacteria</taxon>
        <taxon>Pseudomonadati</taxon>
        <taxon>Bacteroidota</taxon>
        <taxon>Flavobacteriia</taxon>
        <taxon>Flavobacteriales</taxon>
        <taxon>Weeksellaceae</taxon>
        <taxon>Chryseobacterium group</taxon>
        <taxon>Chryseobacterium</taxon>
    </lineage>
</organism>
<dbReference type="EMBL" id="QWIV01000013">
    <property type="protein sequence ID" value="RMZ59701.1"/>
    <property type="molecule type" value="Genomic_DNA"/>
</dbReference>
<dbReference type="Proteomes" id="UP000267524">
    <property type="component" value="Unassembled WGS sequence"/>
</dbReference>
<reference evidence="1 2" key="1">
    <citation type="submission" date="2018-08" db="EMBL/GenBank/DDBJ databases">
        <title>Chryseobacterium nematophagum: a novel matrix digesting pathogen of nematodes.</title>
        <authorList>
            <person name="Page A."/>
            <person name="Roberts M."/>
            <person name="Felix M.-A."/>
            <person name="Weir W."/>
        </authorList>
    </citation>
    <scope>NUCLEOTIDE SEQUENCE [LARGE SCALE GENOMIC DNA]</scope>
    <source>
        <strain evidence="1 2">JUb275</strain>
    </source>
</reference>
<comment type="caution">
    <text evidence="1">The sequence shown here is derived from an EMBL/GenBank/DDBJ whole genome shotgun (WGS) entry which is preliminary data.</text>
</comment>
<evidence type="ECO:0008006" key="3">
    <source>
        <dbReference type="Google" id="ProtNLM"/>
    </source>
</evidence>
<dbReference type="RefSeq" id="WP_122546827.1">
    <property type="nucleotide sequence ID" value="NZ_QWIV01000013.1"/>
</dbReference>
<proteinExistence type="predicted"/>
<keyword evidence="2" id="KW-1185">Reference proteome</keyword>
<dbReference type="NCBIfam" id="TIGR03696">
    <property type="entry name" value="Rhs_assc_core"/>
    <property type="match status" value="1"/>
</dbReference>
<sequence length="52" mass="6483">MKTLIKYEGFYQYKYQGQELQETGFYSFKWRNYMPDVGRFFNIDPLSEKYSF</sequence>
<accession>A0A3M7LA93</accession>
<dbReference type="AlphaFoldDB" id="A0A3M7LA93"/>
<gene>
    <name evidence="1" type="ORF">D1632_08740</name>
</gene>
<name>A0A3M7LA93_9FLAO</name>
<dbReference type="InterPro" id="IPR022385">
    <property type="entry name" value="Rhs_assc_core"/>
</dbReference>
<protein>
    <recommendedName>
        <fullName evidence="3">RHS repeat-associated core domain-containing protein</fullName>
    </recommendedName>
</protein>
<evidence type="ECO:0000313" key="2">
    <source>
        <dbReference type="Proteomes" id="UP000267524"/>
    </source>
</evidence>
<dbReference type="Gene3D" id="2.180.10.10">
    <property type="entry name" value="RHS repeat-associated core"/>
    <property type="match status" value="1"/>
</dbReference>
<evidence type="ECO:0000313" key="1">
    <source>
        <dbReference type="EMBL" id="RMZ59701.1"/>
    </source>
</evidence>